<organism evidence="2 3">
    <name type="scientific">Akanthomyces muscarius</name>
    <name type="common">Entomopathogenic fungus</name>
    <name type="synonym">Lecanicillium muscarium</name>
    <dbReference type="NCBI Taxonomy" id="2231603"/>
    <lineage>
        <taxon>Eukaryota</taxon>
        <taxon>Fungi</taxon>
        <taxon>Dikarya</taxon>
        <taxon>Ascomycota</taxon>
        <taxon>Pezizomycotina</taxon>
        <taxon>Sordariomycetes</taxon>
        <taxon>Hypocreomycetidae</taxon>
        <taxon>Hypocreales</taxon>
        <taxon>Cordycipitaceae</taxon>
        <taxon>Akanthomyces</taxon>
    </lineage>
</organism>
<dbReference type="GeneID" id="80895222"/>
<evidence type="ECO:0000313" key="2">
    <source>
        <dbReference type="EMBL" id="KAJ4159151.1"/>
    </source>
</evidence>
<dbReference type="RefSeq" id="XP_056057150.1">
    <property type="nucleotide sequence ID" value="XM_056201481.1"/>
</dbReference>
<reference evidence="2" key="1">
    <citation type="journal article" date="2023" name="Access Microbiol">
        <title>De-novo genome assembly for Akanthomyces muscarius, a biocontrol agent of insect agricultural pests.</title>
        <authorList>
            <person name="Erdos Z."/>
            <person name="Studholme D.J."/>
            <person name="Raymond B."/>
            <person name="Sharma M."/>
        </authorList>
    </citation>
    <scope>NUCLEOTIDE SEQUENCE</scope>
    <source>
        <strain evidence="2">Ve6</strain>
    </source>
</reference>
<sequence length="122" mass="13355">MSPADDRTFGVRDAVASSEGRTRNAASHVIQEAINLVAEAHRLSAASPPFVKLAAQLRGGWADAGLVFWPLVMTHDGSAWTRPQRRKHALIEEFVLGLAQHRSAHGAVPLMFRRSEDCENAM</sequence>
<comment type="caution">
    <text evidence="2">The sequence shown here is derived from an EMBL/GenBank/DDBJ whole genome shotgun (WGS) entry which is preliminary data.</text>
</comment>
<dbReference type="Proteomes" id="UP001144673">
    <property type="component" value="Unassembled WGS sequence"/>
</dbReference>
<dbReference type="KEGG" id="amus:LMH87_008063"/>
<evidence type="ECO:0000256" key="1">
    <source>
        <dbReference type="SAM" id="MobiDB-lite"/>
    </source>
</evidence>
<dbReference type="EMBL" id="JAJHUN010000005">
    <property type="protein sequence ID" value="KAJ4159151.1"/>
    <property type="molecule type" value="Genomic_DNA"/>
</dbReference>
<accession>A0A9W8UQH5</accession>
<evidence type="ECO:0000313" key="3">
    <source>
        <dbReference type="Proteomes" id="UP001144673"/>
    </source>
</evidence>
<gene>
    <name evidence="2" type="ORF">LMH87_008063</name>
</gene>
<keyword evidence="3" id="KW-1185">Reference proteome</keyword>
<feature type="region of interest" description="Disordered" evidence="1">
    <location>
        <begin position="1"/>
        <end position="23"/>
    </location>
</feature>
<feature type="compositionally biased region" description="Basic and acidic residues" evidence="1">
    <location>
        <begin position="1"/>
        <end position="10"/>
    </location>
</feature>
<name>A0A9W8UQH5_AKAMU</name>
<dbReference type="AlphaFoldDB" id="A0A9W8UQH5"/>
<proteinExistence type="predicted"/>
<protein>
    <submittedName>
        <fullName evidence="2">Uncharacterized protein</fullName>
    </submittedName>
</protein>